<dbReference type="InterPro" id="IPR007497">
    <property type="entry name" value="SIMPL/DUF541"/>
</dbReference>
<dbReference type="Proteomes" id="UP000283474">
    <property type="component" value="Chromosome"/>
</dbReference>
<dbReference type="OrthoDB" id="7062395at2"/>
<dbReference type="Gene3D" id="3.30.110.170">
    <property type="entry name" value="Protein of unknown function (DUF541), domain 1"/>
    <property type="match status" value="1"/>
</dbReference>
<dbReference type="Pfam" id="PF04402">
    <property type="entry name" value="SIMPL"/>
    <property type="match status" value="1"/>
</dbReference>
<gene>
    <name evidence="1" type="ORF">CKA81_09850</name>
</gene>
<dbReference type="PANTHER" id="PTHR34387">
    <property type="entry name" value="SLR1258 PROTEIN"/>
    <property type="match status" value="1"/>
</dbReference>
<dbReference type="PANTHER" id="PTHR34387:SF1">
    <property type="entry name" value="PERIPLASMIC IMMUNOGENIC PROTEIN"/>
    <property type="match status" value="1"/>
</dbReference>
<dbReference type="InterPro" id="IPR052022">
    <property type="entry name" value="26kDa_periplasmic_antigen"/>
</dbReference>
<dbReference type="GO" id="GO:0006974">
    <property type="term" value="P:DNA damage response"/>
    <property type="evidence" value="ECO:0007669"/>
    <property type="project" value="TreeGrafter"/>
</dbReference>
<name>A0A410GGY1_9BURK</name>
<accession>A0A410GGY1</accession>
<protein>
    <recommendedName>
        <fullName evidence="3">SIMPL domain-containing protein</fullName>
    </recommendedName>
</protein>
<proteinExistence type="predicted"/>
<dbReference type="AlphaFoldDB" id="A0A410GGY1"/>
<evidence type="ECO:0008006" key="3">
    <source>
        <dbReference type="Google" id="ProtNLM"/>
    </source>
</evidence>
<dbReference type="KEGG" id="pus:CKA81_09850"/>
<keyword evidence="2" id="KW-1185">Reference proteome</keyword>
<organism evidence="1 2">
    <name type="scientific">Pollutimonas thiosulfatoxidans</name>
    <dbReference type="NCBI Taxonomy" id="2028345"/>
    <lineage>
        <taxon>Bacteria</taxon>
        <taxon>Pseudomonadati</taxon>
        <taxon>Pseudomonadota</taxon>
        <taxon>Betaproteobacteria</taxon>
        <taxon>Burkholderiales</taxon>
        <taxon>Alcaligenaceae</taxon>
        <taxon>Pollutimonas</taxon>
    </lineage>
</organism>
<evidence type="ECO:0000313" key="2">
    <source>
        <dbReference type="Proteomes" id="UP000283474"/>
    </source>
</evidence>
<dbReference type="EMBL" id="CP022987">
    <property type="protein sequence ID" value="QAA95573.1"/>
    <property type="molecule type" value="Genomic_DNA"/>
</dbReference>
<reference evidence="1 2" key="1">
    <citation type="submission" date="2017-08" db="EMBL/GenBank/DDBJ databases">
        <authorList>
            <person name="Park S.-J."/>
            <person name="Kim H."/>
        </authorList>
    </citation>
    <scope>NUCLEOTIDE SEQUENCE [LARGE SCALE GENOMIC DNA]</scope>
    <source>
        <strain evidence="2">ye3</strain>
    </source>
</reference>
<dbReference type="Gene3D" id="3.30.70.2970">
    <property type="entry name" value="Protein of unknown function (DUF541), domain 2"/>
    <property type="match status" value="1"/>
</dbReference>
<sequence>MAVSGAVALPAYAQEAQHKKQQWPQASLQAEASAEVVQDTVRITLASELSDSSQAAVANVLSKTLEDVMIDAKGHNKIKVSSGNYRIWPMNDQDGKISNWRGRAEIVLESQDFAAASRLASDLNERMPIANLQFSVSPKARAEKEAALLTQAAQAFRDRAQALAQAFGYAGYAIKEINLGGSGARYESAPRMLAMSAKADVPLEAGTETVSVSVQGSIFLNSTQK</sequence>
<evidence type="ECO:0000313" key="1">
    <source>
        <dbReference type="EMBL" id="QAA95573.1"/>
    </source>
</evidence>